<comment type="function">
    <text evidence="6">Part of the outer membrane protein assembly complex, which is involved in assembly and insertion of beta-barrel proteins into the outer membrane.</text>
</comment>
<dbReference type="RefSeq" id="WP_188448450.1">
    <property type="nucleotide sequence ID" value="NZ_BMFO01000002.1"/>
</dbReference>
<dbReference type="InterPro" id="IPR011990">
    <property type="entry name" value="TPR-like_helical_dom_sf"/>
</dbReference>
<organism evidence="9 10">
    <name type="scientific">Arenimonas maotaiensis</name>
    <dbReference type="NCBI Taxonomy" id="1446479"/>
    <lineage>
        <taxon>Bacteria</taxon>
        <taxon>Pseudomonadati</taxon>
        <taxon>Pseudomonadota</taxon>
        <taxon>Gammaproteobacteria</taxon>
        <taxon>Lysobacterales</taxon>
        <taxon>Lysobacteraceae</taxon>
        <taxon>Arenimonas</taxon>
    </lineage>
</organism>
<evidence type="ECO:0000313" key="10">
    <source>
        <dbReference type="Proteomes" id="UP000632858"/>
    </source>
</evidence>
<accession>A0A917FMW3</accession>
<evidence type="ECO:0000256" key="5">
    <source>
        <dbReference type="ARBA" id="ARBA00023288"/>
    </source>
</evidence>
<feature type="domain" description="Outer membrane lipoprotein BamD-like" evidence="8">
    <location>
        <begin position="45"/>
        <end position="247"/>
    </location>
</feature>
<feature type="signal peptide" evidence="7">
    <location>
        <begin position="1"/>
        <end position="23"/>
    </location>
</feature>
<evidence type="ECO:0000256" key="3">
    <source>
        <dbReference type="ARBA" id="ARBA00023139"/>
    </source>
</evidence>
<reference evidence="9" key="1">
    <citation type="journal article" date="2014" name="Int. J. Syst. Evol. Microbiol.">
        <title>Complete genome sequence of Corynebacterium casei LMG S-19264T (=DSM 44701T), isolated from a smear-ripened cheese.</title>
        <authorList>
            <consortium name="US DOE Joint Genome Institute (JGI-PGF)"/>
            <person name="Walter F."/>
            <person name="Albersmeier A."/>
            <person name="Kalinowski J."/>
            <person name="Ruckert C."/>
        </authorList>
    </citation>
    <scope>NUCLEOTIDE SEQUENCE</scope>
    <source>
        <strain evidence="9">CGMCC 1.12726</strain>
    </source>
</reference>
<evidence type="ECO:0000256" key="4">
    <source>
        <dbReference type="ARBA" id="ARBA00023237"/>
    </source>
</evidence>
<evidence type="ECO:0000259" key="8">
    <source>
        <dbReference type="Pfam" id="PF13525"/>
    </source>
</evidence>
<dbReference type="NCBIfam" id="TIGR03302">
    <property type="entry name" value="OM_YfiO"/>
    <property type="match status" value="1"/>
</dbReference>
<comment type="subcellular location">
    <subcellularLocation>
        <location evidence="6">Cell outer membrane</location>
        <topology evidence="6">Lipid-anchor</topology>
    </subcellularLocation>
</comment>
<evidence type="ECO:0000256" key="7">
    <source>
        <dbReference type="SAM" id="SignalP"/>
    </source>
</evidence>
<dbReference type="InterPro" id="IPR039565">
    <property type="entry name" value="BamD-like"/>
</dbReference>
<dbReference type="PANTHER" id="PTHR37423">
    <property type="entry name" value="SOLUBLE LYTIC MUREIN TRANSGLYCOSYLASE-RELATED"/>
    <property type="match status" value="1"/>
</dbReference>
<sequence>MTLSRPVRLLAILMLLASLGACQTTKNLFNIGDSTKDKIETLEVEPLYALGKEAMDDENYDKAERVFTRLVARFPYGELSEKAQIDLAFAQYKLSKPEESVSTLTRFIKTYPTNPQIDYAYYLKALVNFDRENRWLAKIARLDVSARDLGAATQSYNDFNEVIRRFPTSQYAEEARQRMIYLRNRLALHDLNVGLYYYQREAYVSAAGRARYIVETYPQSAYDADAVALLAASYAKLGQDALAADAKRVLESNYPEHPYLGKGWPERRSRWSQLNPFAGEVRR</sequence>
<evidence type="ECO:0000313" key="9">
    <source>
        <dbReference type="EMBL" id="GGF90199.1"/>
    </source>
</evidence>
<dbReference type="EMBL" id="BMFO01000002">
    <property type="protein sequence ID" value="GGF90199.1"/>
    <property type="molecule type" value="Genomic_DNA"/>
</dbReference>
<dbReference type="SUPFAM" id="SSF48452">
    <property type="entry name" value="TPR-like"/>
    <property type="match status" value="1"/>
</dbReference>
<dbReference type="GO" id="GO:0051205">
    <property type="term" value="P:protein insertion into membrane"/>
    <property type="evidence" value="ECO:0007669"/>
    <property type="project" value="UniProtKB-UniRule"/>
</dbReference>
<dbReference type="Pfam" id="PF13525">
    <property type="entry name" value="YfiO"/>
    <property type="match status" value="1"/>
</dbReference>
<dbReference type="InterPro" id="IPR017689">
    <property type="entry name" value="BamD"/>
</dbReference>
<gene>
    <name evidence="9" type="primary">comL</name>
    <name evidence="6" type="synonym">bamD</name>
    <name evidence="9" type="ORF">GCM10010960_10060</name>
</gene>
<comment type="similarity">
    <text evidence="6">Belongs to the BamD family.</text>
</comment>
<comment type="subunit">
    <text evidence="6">Part of the Bam complex.</text>
</comment>
<dbReference type="GO" id="GO:1990063">
    <property type="term" value="C:Bam protein complex"/>
    <property type="evidence" value="ECO:0007669"/>
    <property type="project" value="TreeGrafter"/>
</dbReference>
<name>A0A917FMW3_9GAMM</name>
<dbReference type="AlphaFoldDB" id="A0A917FMW3"/>
<comment type="caution">
    <text evidence="9">The sequence shown here is derived from an EMBL/GenBank/DDBJ whole genome shotgun (WGS) entry which is preliminary data.</text>
</comment>
<keyword evidence="5 6" id="KW-0449">Lipoprotein</keyword>
<proteinExistence type="inferred from homology"/>
<evidence type="ECO:0000256" key="1">
    <source>
        <dbReference type="ARBA" id="ARBA00022729"/>
    </source>
</evidence>
<feature type="chain" id="PRO_5036873006" description="Outer membrane protein assembly factor BamD" evidence="7">
    <location>
        <begin position="24"/>
        <end position="283"/>
    </location>
</feature>
<keyword evidence="4 6" id="KW-0998">Cell outer membrane</keyword>
<dbReference type="PROSITE" id="PS51257">
    <property type="entry name" value="PROKAR_LIPOPROTEIN"/>
    <property type="match status" value="1"/>
</dbReference>
<dbReference type="GO" id="GO:0043165">
    <property type="term" value="P:Gram-negative-bacterium-type cell outer membrane assembly"/>
    <property type="evidence" value="ECO:0007669"/>
    <property type="project" value="UniProtKB-UniRule"/>
</dbReference>
<reference evidence="9" key="2">
    <citation type="submission" date="2020-09" db="EMBL/GenBank/DDBJ databases">
        <authorList>
            <person name="Sun Q."/>
            <person name="Zhou Y."/>
        </authorList>
    </citation>
    <scope>NUCLEOTIDE SEQUENCE</scope>
    <source>
        <strain evidence="9">CGMCC 1.12726</strain>
    </source>
</reference>
<evidence type="ECO:0000256" key="2">
    <source>
        <dbReference type="ARBA" id="ARBA00023136"/>
    </source>
</evidence>
<dbReference type="HAMAP" id="MF_00922">
    <property type="entry name" value="OM_assembly_BamD"/>
    <property type="match status" value="1"/>
</dbReference>
<keyword evidence="1 6" id="KW-0732">Signal</keyword>
<dbReference type="CDD" id="cd15830">
    <property type="entry name" value="BamD"/>
    <property type="match status" value="1"/>
</dbReference>
<dbReference type="PANTHER" id="PTHR37423:SF1">
    <property type="entry name" value="OUTER MEMBRANE PROTEIN ASSEMBLY FACTOR BAMD"/>
    <property type="match status" value="1"/>
</dbReference>
<keyword evidence="2 6" id="KW-0472">Membrane</keyword>
<keyword evidence="3 6" id="KW-0564">Palmitate</keyword>
<dbReference type="Proteomes" id="UP000632858">
    <property type="component" value="Unassembled WGS sequence"/>
</dbReference>
<evidence type="ECO:0000256" key="6">
    <source>
        <dbReference type="HAMAP-Rule" id="MF_00922"/>
    </source>
</evidence>
<dbReference type="Gene3D" id="1.25.40.10">
    <property type="entry name" value="Tetratricopeptide repeat domain"/>
    <property type="match status" value="1"/>
</dbReference>
<keyword evidence="10" id="KW-1185">Reference proteome</keyword>
<protein>
    <recommendedName>
        <fullName evidence="6">Outer membrane protein assembly factor BamD</fullName>
    </recommendedName>
</protein>